<evidence type="ECO:0000313" key="3">
    <source>
        <dbReference type="EMBL" id="KAG9266017.1"/>
    </source>
</evidence>
<evidence type="ECO:0000256" key="1">
    <source>
        <dbReference type="SAM" id="MobiDB-lite"/>
    </source>
</evidence>
<feature type="region of interest" description="Disordered" evidence="1">
    <location>
        <begin position="1031"/>
        <end position="1077"/>
    </location>
</feature>
<feature type="region of interest" description="Disordered" evidence="1">
    <location>
        <begin position="139"/>
        <end position="373"/>
    </location>
</feature>
<feature type="region of interest" description="Disordered" evidence="1">
    <location>
        <begin position="458"/>
        <end position="487"/>
    </location>
</feature>
<dbReference type="PANTHER" id="PTHR15724">
    <property type="entry name" value="PROTEIN PHOSPHATASE 1 REGULATORY SUBUNIT 26"/>
    <property type="match status" value="1"/>
</dbReference>
<feature type="region of interest" description="Disordered" evidence="1">
    <location>
        <begin position="502"/>
        <end position="749"/>
    </location>
</feature>
<comment type="caution">
    <text evidence="3">The sequence shown here is derived from an EMBL/GenBank/DDBJ whole genome shotgun (WGS) entry which is preliminary data.</text>
</comment>
<feature type="compositionally biased region" description="Basic and acidic residues" evidence="1">
    <location>
        <begin position="547"/>
        <end position="568"/>
    </location>
</feature>
<dbReference type="Pfam" id="PF15740">
    <property type="entry name" value="PPP1R26_N"/>
    <property type="match status" value="2"/>
</dbReference>
<feature type="compositionally biased region" description="Polar residues" evidence="1">
    <location>
        <begin position="175"/>
        <end position="188"/>
    </location>
</feature>
<dbReference type="Proteomes" id="UP000752171">
    <property type="component" value="Unassembled WGS sequence"/>
</dbReference>
<accession>A0A8T2L5B9</accession>
<dbReference type="EMBL" id="JAICCE010000017">
    <property type="protein sequence ID" value="KAG9266017.1"/>
    <property type="molecule type" value="Genomic_DNA"/>
</dbReference>
<feature type="compositionally biased region" description="Basic and acidic residues" evidence="1">
    <location>
        <begin position="711"/>
        <end position="721"/>
    </location>
</feature>
<feature type="compositionally biased region" description="Basic residues" evidence="1">
    <location>
        <begin position="662"/>
        <end position="671"/>
    </location>
</feature>
<feature type="compositionally biased region" description="Basic and acidic residues" evidence="1">
    <location>
        <begin position="605"/>
        <end position="616"/>
    </location>
</feature>
<gene>
    <name evidence="3" type="primary">PPP1R26</name>
    <name evidence="3" type="ORF">AMEX_G20508</name>
</gene>
<feature type="compositionally biased region" description="Basic and acidic residues" evidence="1">
    <location>
        <begin position="1111"/>
        <end position="1124"/>
    </location>
</feature>
<feature type="compositionally biased region" description="Polar residues" evidence="1">
    <location>
        <begin position="913"/>
        <end position="926"/>
    </location>
</feature>
<feature type="compositionally biased region" description="Basic and acidic residues" evidence="1">
    <location>
        <begin position="139"/>
        <end position="150"/>
    </location>
</feature>
<feature type="domain" description="Protein phosphatase 1 regulatory subunit 26 N-terminal" evidence="2">
    <location>
        <begin position="286"/>
        <end position="794"/>
    </location>
</feature>
<feature type="compositionally biased region" description="Polar residues" evidence="1">
    <location>
        <begin position="87"/>
        <end position="96"/>
    </location>
</feature>
<evidence type="ECO:0000259" key="2">
    <source>
        <dbReference type="Pfam" id="PF15740"/>
    </source>
</evidence>
<organism evidence="3 4">
    <name type="scientific">Astyanax mexicanus</name>
    <name type="common">Blind cave fish</name>
    <name type="synonym">Astyanax fasciatus mexicanus</name>
    <dbReference type="NCBI Taxonomy" id="7994"/>
    <lineage>
        <taxon>Eukaryota</taxon>
        <taxon>Metazoa</taxon>
        <taxon>Chordata</taxon>
        <taxon>Craniata</taxon>
        <taxon>Vertebrata</taxon>
        <taxon>Euteleostomi</taxon>
        <taxon>Actinopterygii</taxon>
        <taxon>Neopterygii</taxon>
        <taxon>Teleostei</taxon>
        <taxon>Ostariophysi</taxon>
        <taxon>Characiformes</taxon>
        <taxon>Characoidei</taxon>
        <taxon>Acestrorhamphidae</taxon>
        <taxon>Acestrorhamphinae</taxon>
        <taxon>Astyanax</taxon>
    </lineage>
</organism>
<feature type="compositionally biased region" description="Basic and acidic residues" evidence="1">
    <location>
        <begin position="672"/>
        <end position="686"/>
    </location>
</feature>
<feature type="domain" description="Protein phosphatase 1 regulatory subunit 26 N-terminal" evidence="2">
    <location>
        <begin position="1"/>
        <end position="190"/>
    </location>
</feature>
<feature type="region of interest" description="Disordered" evidence="1">
    <location>
        <begin position="864"/>
        <end position="926"/>
    </location>
</feature>
<feature type="compositionally biased region" description="Basic residues" evidence="1">
    <location>
        <begin position="353"/>
        <end position="365"/>
    </location>
</feature>
<feature type="compositionally biased region" description="Polar residues" evidence="1">
    <location>
        <begin position="1050"/>
        <end position="1068"/>
    </location>
</feature>
<feature type="compositionally biased region" description="Basic and acidic residues" evidence="1">
    <location>
        <begin position="305"/>
        <end position="321"/>
    </location>
</feature>
<feature type="region of interest" description="Disordered" evidence="1">
    <location>
        <begin position="79"/>
        <end position="127"/>
    </location>
</feature>
<dbReference type="PANTHER" id="PTHR15724:SF0">
    <property type="entry name" value="PROTEIN PHOSPHATASE 1 REGULATORY SUBUNIT 26"/>
    <property type="match status" value="1"/>
</dbReference>
<feature type="compositionally biased region" description="Basic and acidic residues" evidence="1">
    <location>
        <begin position="279"/>
        <end position="295"/>
    </location>
</feature>
<name>A0A8T2L5B9_ASTMX</name>
<evidence type="ECO:0000313" key="4">
    <source>
        <dbReference type="Proteomes" id="UP000752171"/>
    </source>
</evidence>
<proteinExistence type="predicted"/>
<dbReference type="AlphaFoldDB" id="A0A8T2L5B9"/>
<dbReference type="GO" id="GO:0004864">
    <property type="term" value="F:protein phosphatase inhibitor activity"/>
    <property type="evidence" value="ECO:0007669"/>
    <property type="project" value="InterPro"/>
</dbReference>
<sequence>MFLKTVPPVVAVHSEWRSGKSFSLPLCFNDSASDSDFASASGTPIPHKVQMIIDSLRSTQSSDMSDNVQASAGTQSTLDLARHASNKSKPQQSEGSSRSRRMTTDSPKLRAAGLLSSEGSDSDDSVDRGIEEAIQQYLKDKGDPQPKEEPPLSPLQAPKVSQMRESVVPEPPKQLTHSNSNKVLTASNHDQKGTKGVQNVCILKKKKKKKPSKENPNRKMDAAKALLTKAQPLSGVRKASSSCVPGVDRTPPPLHIKEEESLDSSSDDGIEEAIQRFQQEQKERYEGSSHLKEELDSSSDDGIEEAIRHFQQEKQKQDTHKLHPKQSPVMGTQHSKLPVLPTDRPDLLPFKTLPKKKSSSSKKKGAAAEREGKCASPKLLASSVGHSLSMSPVHSIMVRGGPICTARAEEPVVDQQIHSTLTVNTTAELMCAEAILDISKTVMPAAFEPNMSLAKTSVVEVPPPFPSGPPLQTDEKSDESSVDSEDGIEQEIRKFLELKAKMHDQPQSAAAAPVACPEGPSAPKQKKKAEDDQSKALRLSLSRKRKLKEEDNRSVKRQPDNGIFKEEPQPMPVTQSDGSTDMVSHMCSPVPSKHTKPKQISPLHGHPEGSVTKDKGSSSGSRIFPHAQRPLPGSEQNYSSDKSSSLDSDEDLDAAIKDLLKTKKRVKKKVRDMKLKARKGLAETPDKKHKLFPEQKSILAPKPTKPCTLKSSKEQRHDLKSVKPKGLKPPHQSSKTVKAPTHDTETDCNKDARNKTLADLHPCVPVDEDSSSVDSDDSIEQEIRRFLAEKAKVSTVQVASVKEEDAGGLGEAGSSISGIREREVCADELKVEESAFSGAFLEKGERPQEVPVTPASVLRLPNTTSVTGERPAQRPTTFCTPGDNWRTDGQLARTSDERRNGSFDVGNDRASFSEGTSSDPFTVNLTSPRDTQCQVKHQNLFLMKPENCSMTDIREPTSVDFRDKPSGLQNRNRIPLKEVISAVCPSPAVKPPISSPSESPVVSRGDRLPLLTPESRTDSFYLHSRIKRQHWDQPPRLTPSVPHPYPPNLTPNSRHLSPHLPTNPSHLSCASLPPALSQPPRITASVVRLRRDQAAVIPLSPHKTNRLQLRNRQEERERERTNEGREEEEEEEEDEKCIDETDLESGEERRSAEQQRIDKRQQQQQRSSHRVFSTSIDPGEMLSPYIALDTDQRREKFKHIRQLQDQRAKKAVKRKLQFVFSSPR</sequence>
<dbReference type="InterPro" id="IPR026130">
    <property type="entry name" value="PPP1R26"/>
</dbReference>
<feature type="compositionally biased region" description="Basic and acidic residues" evidence="1">
    <location>
        <begin position="740"/>
        <end position="749"/>
    </location>
</feature>
<feature type="compositionally biased region" description="Acidic residues" evidence="1">
    <location>
        <begin position="1125"/>
        <end position="1145"/>
    </location>
</feature>
<feature type="compositionally biased region" description="Acidic residues" evidence="1">
    <location>
        <begin position="260"/>
        <end position="271"/>
    </location>
</feature>
<protein>
    <submittedName>
        <fullName evidence="3">Protein phosphatase 1 regulatory subunit 26 isoform X1</fullName>
    </submittedName>
</protein>
<feature type="region of interest" description="Disordered" evidence="1">
    <location>
        <begin position="987"/>
        <end position="1010"/>
    </location>
</feature>
<feature type="compositionally biased region" description="Polar residues" evidence="1">
    <location>
        <begin position="572"/>
        <end position="582"/>
    </location>
</feature>
<feature type="region of interest" description="Disordered" evidence="1">
    <location>
        <begin position="1097"/>
        <end position="1178"/>
    </location>
</feature>
<dbReference type="OrthoDB" id="9939953at2759"/>
<feature type="compositionally biased region" description="Basic and acidic residues" evidence="1">
    <location>
        <begin position="212"/>
        <end position="222"/>
    </location>
</feature>
<feature type="compositionally biased region" description="Basic and acidic residues" evidence="1">
    <location>
        <begin position="1146"/>
        <end position="1161"/>
    </location>
</feature>
<reference evidence="3 4" key="1">
    <citation type="submission" date="2021-07" db="EMBL/GenBank/DDBJ databases">
        <authorList>
            <person name="Imarazene B."/>
            <person name="Zahm M."/>
            <person name="Klopp C."/>
            <person name="Cabau C."/>
            <person name="Beille S."/>
            <person name="Jouanno E."/>
            <person name="Castinel A."/>
            <person name="Lluch J."/>
            <person name="Gil L."/>
            <person name="Kuchtly C."/>
            <person name="Lopez Roques C."/>
            <person name="Donnadieu C."/>
            <person name="Parrinello H."/>
            <person name="Journot L."/>
            <person name="Du K."/>
            <person name="Schartl M."/>
            <person name="Retaux S."/>
            <person name="Guiguen Y."/>
        </authorList>
    </citation>
    <scope>NUCLEOTIDE SEQUENCE [LARGE SCALE GENOMIC DNA]</scope>
    <source>
        <strain evidence="3">Pach_M1</strain>
        <tissue evidence="3">Testis</tissue>
    </source>
</reference>
<dbReference type="InterPro" id="IPR031474">
    <property type="entry name" value="PPP1R26_N"/>
</dbReference>